<reference evidence="1 2" key="1">
    <citation type="submission" date="2020-07" db="EMBL/GenBank/DDBJ databases">
        <title>Definition of the novel symbiovar canariense within Mesorhizobium novociceri, a new species of genus Mesorhizobium nodulating Cicer canariense in the Caldera de Taburiente National Park (La Palma, Canary Islands).</title>
        <authorList>
            <person name="Leon-Barrios M."/>
            <person name="Perez-Yepez J."/>
            <person name="Flores-Felix J.D."/>
            <person name="Ramirez-Baena M.H."/>
            <person name="Pulido-Suarez L."/>
            <person name="Igual J.M."/>
            <person name="Velazquez E."/>
            <person name="Peix A."/>
        </authorList>
    </citation>
    <scope>NUCLEOTIDE SEQUENCE [LARGE SCALE GENOMIC DNA]</scope>
    <source>
        <strain evidence="1 2">CCANP35</strain>
    </source>
</reference>
<name>A0A838BB08_9HYPH</name>
<gene>
    <name evidence="1" type="ORF">H0241_22985</name>
</gene>
<dbReference type="EMBL" id="JACDTY010000012">
    <property type="protein sequence ID" value="MBA1143091.1"/>
    <property type="molecule type" value="Genomic_DNA"/>
</dbReference>
<sequence length="210" mass="23890">MFGKKDLDSGAAVTAALAAYKESYQASLRHGPNPQAAEAKALIHQAKKIASDSGLSRALVRVLLDEVKYWPSWSQRPEFRDYLNFDAQEVVATKADLGERKSESRIDFSYKGKRYGLVFHDLGWSYHDDAFHHGRVEFYADEKLVLGLNIADDMNPHYSQWNDFDLNALRLGEWTKALIEIEADIEQNKQRKRGSDENSAAIEKARNIEL</sequence>
<organism evidence="1 2">
    <name type="scientific">Mesorhizobium neociceri</name>
    <dbReference type="NCBI Taxonomy" id="1307853"/>
    <lineage>
        <taxon>Bacteria</taxon>
        <taxon>Pseudomonadati</taxon>
        <taxon>Pseudomonadota</taxon>
        <taxon>Alphaproteobacteria</taxon>
        <taxon>Hyphomicrobiales</taxon>
        <taxon>Phyllobacteriaceae</taxon>
        <taxon>Mesorhizobium</taxon>
    </lineage>
</organism>
<comment type="caution">
    <text evidence="1">The sequence shown here is derived from an EMBL/GenBank/DDBJ whole genome shotgun (WGS) entry which is preliminary data.</text>
</comment>
<proteinExistence type="predicted"/>
<dbReference type="Proteomes" id="UP000558284">
    <property type="component" value="Unassembled WGS sequence"/>
</dbReference>
<evidence type="ECO:0000313" key="2">
    <source>
        <dbReference type="Proteomes" id="UP000558284"/>
    </source>
</evidence>
<dbReference type="RefSeq" id="WP_181060123.1">
    <property type="nucleotide sequence ID" value="NZ_JACDTY010000012.1"/>
</dbReference>
<protein>
    <submittedName>
        <fullName evidence="1">Uncharacterized protein</fullName>
    </submittedName>
</protein>
<evidence type="ECO:0000313" key="1">
    <source>
        <dbReference type="EMBL" id="MBA1143091.1"/>
    </source>
</evidence>
<dbReference type="AlphaFoldDB" id="A0A838BB08"/>
<keyword evidence="2" id="KW-1185">Reference proteome</keyword>
<accession>A0A838BB08</accession>